<dbReference type="NCBIfam" id="TIGR00150">
    <property type="entry name" value="T6A_YjeE"/>
    <property type="match status" value="1"/>
</dbReference>
<keyword evidence="6" id="KW-0479">Metal-binding</keyword>
<dbReference type="Proteomes" id="UP000249739">
    <property type="component" value="Unassembled WGS sequence"/>
</dbReference>
<organism evidence="11 12">
    <name type="scientific">Micavibrio aeruginosavorus</name>
    <dbReference type="NCBI Taxonomy" id="349221"/>
    <lineage>
        <taxon>Bacteria</taxon>
        <taxon>Pseudomonadati</taxon>
        <taxon>Bdellovibrionota</taxon>
        <taxon>Bdellovibrionia</taxon>
        <taxon>Bdellovibrionales</taxon>
        <taxon>Pseudobdellovibrionaceae</taxon>
        <taxon>Micavibrio</taxon>
    </lineage>
</organism>
<evidence type="ECO:0000256" key="9">
    <source>
        <dbReference type="ARBA" id="ARBA00022842"/>
    </source>
</evidence>
<name>A0A2W5FP40_9BACT</name>
<dbReference type="PANTHER" id="PTHR33540">
    <property type="entry name" value="TRNA THREONYLCARBAMOYLADENOSINE BIOSYNTHESIS PROTEIN TSAE"/>
    <property type="match status" value="1"/>
</dbReference>
<dbReference type="Gene3D" id="3.40.50.300">
    <property type="entry name" value="P-loop containing nucleotide triphosphate hydrolases"/>
    <property type="match status" value="1"/>
</dbReference>
<dbReference type="GO" id="GO:0005737">
    <property type="term" value="C:cytoplasm"/>
    <property type="evidence" value="ECO:0007669"/>
    <property type="project" value="UniProtKB-SubCell"/>
</dbReference>
<keyword evidence="7" id="KW-0547">Nucleotide-binding</keyword>
<dbReference type="Pfam" id="PF02367">
    <property type="entry name" value="TsaE"/>
    <property type="match status" value="1"/>
</dbReference>
<sequence length="140" mass="15682">MFEETISYSEEETAELAKRFAGTLPARQILFLEGDLAAGKSVFARALIRELAGEPDLTVPSPTFNLLQVYETPIGPVWHYDLYRLKEPDEIEELSWNDALSSGIVLIEWPERLEHLKPEGITVAIEPISGSPNSRKITIS</sequence>
<keyword evidence="11" id="KW-0808">Transferase</keyword>
<dbReference type="GO" id="GO:0002949">
    <property type="term" value="P:tRNA threonylcarbamoyladenosine modification"/>
    <property type="evidence" value="ECO:0007669"/>
    <property type="project" value="InterPro"/>
</dbReference>
<comment type="subcellular location">
    <subcellularLocation>
        <location evidence="1">Cytoplasm</location>
    </subcellularLocation>
</comment>
<evidence type="ECO:0000256" key="3">
    <source>
        <dbReference type="ARBA" id="ARBA00019010"/>
    </source>
</evidence>
<evidence type="ECO:0000256" key="7">
    <source>
        <dbReference type="ARBA" id="ARBA00022741"/>
    </source>
</evidence>
<keyword evidence="4" id="KW-0963">Cytoplasm</keyword>
<dbReference type="GO" id="GO:0005524">
    <property type="term" value="F:ATP binding"/>
    <property type="evidence" value="ECO:0007669"/>
    <property type="project" value="UniProtKB-KW"/>
</dbReference>
<keyword evidence="5" id="KW-0819">tRNA processing</keyword>
<dbReference type="SUPFAM" id="SSF52540">
    <property type="entry name" value="P-loop containing nucleoside triphosphate hydrolases"/>
    <property type="match status" value="1"/>
</dbReference>
<evidence type="ECO:0000313" key="12">
    <source>
        <dbReference type="Proteomes" id="UP000249739"/>
    </source>
</evidence>
<dbReference type="EMBL" id="QFOT01000059">
    <property type="protein sequence ID" value="PZP55620.1"/>
    <property type="molecule type" value="Genomic_DNA"/>
</dbReference>
<evidence type="ECO:0000256" key="1">
    <source>
        <dbReference type="ARBA" id="ARBA00004496"/>
    </source>
</evidence>
<dbReference type="InterPro" id="IPR003442">
    <property type="entry name" value="T6A_TsaE"/>
</dbReference>
<proteinExistence type="inferred from homology"/>
<dbReference type="GO" id="GO:0016740">
    <property type="term" value="F:transferase activity"/>
    <property type="evidence" value="ECO:0007669"/>
    <property type="project" value="UniProtKB-KW"/>
</dbReference>
<evidence type="ECO:0000256" key="2">
    <source>
        <dbReference type="ARBA" id="ARBA00007599"/>
    </source>
</evidence>
<evidence type="ECO:0000313" key="11">
    <source>
        <dbReference type="EMBL" id="PZP55620.1"/>
    </source>
</evidence>
<dbReference type="PANTHER" id="PTHR33540:SF2">
    <property type="entry name" value="TRNA THREONYLCARBAMOYLADENOSINE BIOSYNTHESIS PROTEIN TSAE"/>
    <property type="match status" value="1"/>
</dbReference>
<evidence type="ECO:0000256" key="8">
    <source>
        <dbReference type="ARBA" id="ARBA00022840"/>
    </source>
</evidence>
<gene>
    <name evidence="11" type="ORF">DI586_06290</name>
</gene>
<keyword evidence="9" id="KW-0460">Magnesium</keyword>
<accession>A0A2W5FP40</accession>
<keyword evidence="8" id="KW-0067">ATP-binding</keyword>
<protein>
    <recommendedName>
        <fullName evidence="3">tRNA threonylcarbamoyladenosine biosynthesis protein TsaE</fullName>
    </recommendedName>
    <alternativeName>
        <fullName evidence="10">t(6)A37 threonylcarbamoyladenosine biosynthesis protein TsaE</fullName>
    </alternativeName>
</protein>
<comment type="similarity">
    <text evidence="2">Belongs to the TsaE family.</text>
</comment>
<reference evidence="11 12" key="1">
    <citation type="submission" date="2017-08" db="EMBL/GenBank/DDBJ databases">
        <title>Infants hospitalized years apart are colonized by the same room-sourced microbial strains.</title>
        <authorList>
            <person name="Brooks B."/>
            <person name="Olm M.R."/>
            <person name="Firek B.A."/>
            <person name="Baker R."/>
            <person name="Thomas B.C."/>
            <person name="Morowitz M.J."/>
            <person name="Banfield J.F."/>
        </authorList>
    </citation>
    <scope>NUCLEOTIDE SEQUENCE [LARGE SCALE GENOMIC DNA]</scope>
    <source>
        <strain evidence="11">S2_006_000_R2_64</strain>
    </source>
</reference>
<evidence type="ECO:0000256" key="6">
    <source>
        <dbReference type="ARBA" id="ARBA00022723"/>
    </source>
</evidence>
<dbReference type="GO" id="GO:0046872">
    <property type="term" value="F:metal ion binding"/>
    <property type="evidence" value="ECO:0007669"/>
    <property type="project" value="UniProtKB-KW"/>
</dbReference>
<evidence type="ECO:0000256" key="10">
    <source>
        <dbReference type="ARBA" id="ARBA00032441"/>
    </source>
</evidence>
<evidence type="ECO:0000256" key="4">
    <source>
        <dbReference type="ARBA" id="ARBA00022490"/>
    </source>
</evidence>
<comment type="caution">
    <text evidence="11">The sequence shown here is derived from an EMBL/GenBank/DDBJ whole genome shotgun (WGS) entry which is preliminary data.</text>
</comment>
<evidence type="ECO:0000256" key="5">
    <source>
        <dbReference type="ARBA" id="ARBA00022694"/>
    </source>
</evidence>
<dbReference type="AlphaFoldDB" id="A0A2W5FP40"/>
<dbReference type="InterPro" id="IPR027417">
    <property type="entry name" value="P-loop_NTPase"/>
</dbReference>